<comment type="subunit">
    <text evidence="10">Homotetramer in membranes.</text>
</comment>
<name>A0A443S2F2_9ACAR</name>
<evidence type="ECO:0000256" key="10">
    <source>
        <dbReference type="ARBA" id="ARBA00049715"/>
    </source>
</evidence>
<evidence type="ECO:0000256" key="6">
    <source>
        <dbReference type="ARBA" id="ARBA00023043"/>
    </source>
</evidence>
<comment type="subcellular location">
    <subcellularLocation>
        <location evidence="1">Target cell membrane</location>
    </subcellularLocation>
</comment>
<dbReference type="GO" id="GO:0006887">
    <property type="term" value="P:exocytosis"/>
    <property type="evidence" value="ECO:0007669"/>
    <property type="project" value="UniProtKB-KW"/>
</dbReference>
<dbReference type="Pfam" id="PF12796">
    <property type="entry name" value="Ank_2"/>
    <property type="match status" value="3"/>
</dbReference>
<dbReference type="PANTHER" id="PTHR24198">
    <property type="entry name" value="ANKYRIN REPEAT AND PROTEIN KINASE DOMAIN-CONTAINING PROTEIN"/>
    <property type="match status" value="1"/>
</dbReference>
<evidence type="ECO:0000256" key="8">
    <source>
        <dbReference type="ARBA" id="ARBA00023298"/>
    </source>
</evidence>
<dbReference type="InterPro" id="IPR002110">
    <property type="entry name" value="Ankyrin_rpt"/>
</dbReference>
<keyword evidence="3" id="KW-1052">Target cell membrane</keyword>
<feature type="repeat" description="ANK" evidence="12">
    <location>
        <begin position="32"/>
        <end position="64"/>
    </location>
</feature>
<feature type="non-terminal residue" evidence="14">
    <location>
        <position position="1"/>
    </location>
</feature>
<keyword evidence="7" id="KW-0472">Membrane</keyword>
<keyword evidence="5" id="KW-0800">Toxin</keyword>
<dbReference type="Proteomes" id="UP000288716">
    <property type="component" value="Unassembled WGS sequence"/>
</dbReference>
<comment type="similarity">
    <text evidence="9">Belongs to the cationic peptide 01 (latrotoxin) family. 03 (alpha-latrotoxin) subfamily.</text>
</comment>
<evidence type="ECO:0000256" key="11">
    <source>
        <dbReference type="ARBA" id="ARBA00049811"/>
    </source>
</evidence>
<dbReference type="Gene3D" id="1.25.40.20">
    <property type="entry name" value="Ankyrin repeat-containing domain"/>
    <property type="match status" value="2"/>
</dbReference>
<evidence type="ECO:0000256" key="13">
    <source>
        <dbReference type="SAM" id="MobiDB-lite"/>
    </source>
</evidence>
<dbReference type="EMBL" id="NCKV01011203">
    <property type="protein sequence ID" value="RWS21695.1"/>
    <property type="molecule type" value="Genomic_DNA"/>
</dbReference>
<evidence type="ECO:0000256" key="4">
    <source>
        <dbReference type="ARBA" id="ARBA00022737"/>
    </source>
</evidence>
<gene>
    <name evidence="14" type="ORF">B4U80_07545</name>
</gene>
<dbReference type="GO" id="GO:0044231">
    <property type="term" value="C:host cell presynaptic membrane"/>
    <property type="evidence" value="ECO:0007669"/>
    <property type="project" value="UniProtKB-KW"/>
</dbReference>
<reference evidence="14 15" key="1">
    <citation type="journal article" date="2018" name="Gigascience">
        <title>Genomes of trombidid mites reveal novel predicted allergens and laterally-transferred genes associated with secondary metabolism.</title>
        <authorList>
            <person name="Dong X."/>
            <person name="Chaisiri K."/>
            <person name="Xia D."/>
            <person name="Armstrong S.D."/>
            <person name="Fang Y."/>
            <person name="Donnelly M.J."/>
            <person name="Kadowaki T."/>
            <person name="McGarry J.W."/>
            <person name="Darby A.C."/>
            <person name="Makepeace B.L."/>
        </authorList>
    </citation>
    <scope>NUCLEOTIDE SEQUENCE [LARGE SCALE GENOMIC DNA]</scope>
    <source>
        <strain evidence="14">UoL-UT</strain>
    </source>
</reference>
<evidence type="ECO:0000256" key="12">
    <source>
        <dbReference type="PROSITE-ProRule" id="PRU00023"/>
    </source>
</evidence>
<keyword evidence="8" id="KW-1053">Target membrane</keyword>
<evidence type="ECO:0000256" key="2">
    <source>
        <dbReference type="ARBA" id="ARBA00022483"/>
    </source>
</evidence>
<keyword evidence="5" id="KW-0528">Neurotoxin</keyword>
<feature type="repeat" description="ANK" evidence="12">
    <location>
        <begin position="218"/>
        <end position="250"/>
    </location>
</feature>
<dbReference type="OrthoDB" id="5314041at2759"/>
<protein>
    <recommendedName>
        <fullName evidence="11">Alpha-latrotoxin</fullName>
    </recommendedName>
</protein>
<feature type="repeat" description="ANK" evidence="12">
    <location>
        <begin position="65"/>
        <end position="97"/>
    </location>
</feature>
<dbReference type="PROSITE" id="PS50088">
    <property type="entry name" value="ANK_REPEAT"/>
    <property type="match status" value="3"/>
</dbReference>
<evidence type="ECO:0000313" key="14">
    <source>
        <dbReference type="EMBL" id="RWS21695.1"/>
    </source>
</evidence>
<evidence type="ECO:0000256" key="5">
    <source>
        <dbReference type="ARBA" id="ARBA00023028"/>
    </source>
</evidence>
<keyword evidence="15" id="KW-1185">Reference proteome</keyword>
<keyword evidence="2" id="KW-0268">Exocytosis</keyword>
<keyword evidence="4" id="KW-0677">Repeat</keyword>
<evidence type="ECO:0000256" key="9">
    <source>
        <dbReference type="ARBA" id="ARBA00049657"/>
    </source>
</evidence>
<evidence type="ECO:0000256" key="1">
    <source>
        <dbReference type="ARBA" id="ARBA00004175"/>
    </source>
</evidence>
<keyword evidence="5" id="KW-0638">Presynaptic neurotoxin</keyword>
<accession>A0A443S2F2</accession>
<evidence type="ECO:0000313" key="15">
    <source>
        <dbReference type="Proteomes" id="UP000288716"/>
    </source>
</evidence>
<dbReference type="SMART" id="SM00248">
    <property type="entry name" value="ANK"/>
    <property type="match status" value="5"/>
</dbReference>
<dbReference type="AlphaFoldDB" id="A0A443S2F2"/>
<proteinExistence type="inferred from homology"/>
<dbReference type="STRING" id="299467.A0A443S2F2"/>
<sequence>NASLLYLSSIGEIKLIRKLIAEGVNLNYKDSEGNTAIHKAAEYNDAEAIKILLKNGADINAVNHDGNTALHVAVLGFAVECVNLLLSKKIKLNLFNVQDASELLCALKLKTDEELNPVKTNLKNEIIGLLIDQENIDLRCVNKRSKAIFNGSNYLLFAIRQGNLFAVKKILQNEPALLNIKDKAGYYPIHCAVKHDKIEIIKHLMSIDQGLLNMRGRNEMTPLNYAICRCSLHVAQYLVECGANAHLADGDGNTPLHNAIYEYENCCKRSSVSDQSLKSNETSSSTESDSSSDNESNSSSESENDCKHELVEIFKEKLFDIKPKCNYLAVSLYLIENANASIYITNYDEKSPLDVIEDEKNVAKKLLLAYIQKQAFDQIQKAMKTKISN</sequence>
<dbReference type="SUPFAM" id="SSF48403">
    <property type="entry name" value="Ankyrin repeat"/>
    <property type="match status" value="1"/>
</dbReference>
<organism evidence="14 15">
    <name type="scientific">Leptotrombidium deliense</name>
    <dbReference type="NCBI Taxonomy" id="299467"/>
    <lineage>
        <taxon>Eukaryota</taxon>
        <taxon>Metazoa</taxon>
        <taxon>Ecdysozoa</taxon>
        <taxon>Arthropoda</taxon>
        <taxon>Chelicerata</taxon>
        <taxon>Arachnida</taxon>
        <taxon>Acari</taxon>
        <taxon>Acariformes</taxon>
        <taxon>Trombidiformes</taxon>
        <taxon>Prostigmata</taxon>
        <taxon>Anystina</taxon>
        <taxon>Parasitengona</taxon>
        <taxon>Trombiculoidea</taxon>
        <taxon>Trombiculidae</taxon>
        <taxon>Leptotrombidium</taxon>
    </lineage>
</organism>
<feature type="region of interest" description="Disordered" evidence="13">
    <location>
        <begin position="274"/>
        <end position="303"/>
    </location>
</feature>
<comment type="caution">
    <text evidence="14">The sequence shown here is derived from an EMBL/GenBank/DDBJ whole genome shotgun (WGS) entry which is preliminary data.</text>
</comment>
<dbReference type="PANTHER" id="PTHR24198:SF165">
    <property type="entry name" value="ANKYRIN REPEAT-CONTAINING PROTEIN-RELATED"/>
    <property type="match status" value="1"/>
</dbReference>
<evidence type="ECO:0000256" key="3">
    <source>
        <dbReference type="ARBA" id="ARBA00022537"/>
    </source>
</evidence>
<keyword evidence="6 12" id="KW-0040">ANK repeat</keyword>
<dbReference type="GO" id="GO:0044218">
    <property type="term" value="C:other organism cell membrane"/>
    <property type="evidence" value="ECO:0007669"/>
    <property type="project" value="UniProtKB-KW"/>
</dbReference>
<dbReference type="VEuPathDB" id="VectorBase:LDEU010345"/>
<feature type="compositionally biased region" description="Low complexity" evidence="13">
    <location>
        <begin position="279"/>
        <end position="301"/>
    </location>
</feature>
<dbReference type="PROSITE" id="PS50297">
    <property type="entry name" value="ANK_REP_REGION"/>
    <property type="match status" value="1"/>
</dbReference>
<dbReference type="InterPro" id="IPR036770">
    <property type="entry name" value="Ankyrin_rpt-contain_sf"/>
</dbReference>
<evidence type="ECO:0000256" key="7">
    <source>
        <dbReference type="ARBA" id="ARBA00023136"/>
    </source>
</evidence>